<protein>
    <submittedName>
        <fullName evidence="1">Uncharacterized protein</fullName>
    </submittedName>
</protein>
<sequence length="91" mass="10892">MFRAVGTISFEYRNEEKQFKYDFYNLAGTPHFSFTDKRGRWFGFRRLSTGWKSVFTVEPKWPKDFIEVLYQSLEDEYQVLAEKHGFTTGIS</sequence>
<dbReference type="KEGG" id="shg:Sph21_3485"/>
<proteinExistence type="predicted"/>
<organism evidence="1">
    <name type="scientific">Sphingobacterium sp. (strain 21)</name>
    <dbReference type="NCBI Taxonomy" id="743722"/>
    <lineage>
        <taxon>Bacteria</taxon>
        <taxon>Pseudomonadati</taxon>
        <taxon>Bacteroidota</taxon>
        <taxon>Sphingobacteriia</taxon>
        <taxon>Sphingobacteriales</taxon>
        <taxon>Sphingobacteriaceae</taxon>
        <taxon>Sphingobacterium</taxon>
    </lineage>
</organism>
<reference evidence="1" key="1">
    <citation type="submission" date="2011-03" db="EMBL/GenBank/DDBJ databases">
        <title>Complete sequence of Sphingobacterium sp. 21.</title>
        <authorList>
            <consortium name="US DOE Joint Genome Institute"/>
            <person name="Lucas S."/>
            <person name="Copeland A."/>
            <person name="Lapidus A."/>
            <person name="Cheng J.-F."/>
            <person name="Goodwin L."/>
            <person name="Pitluck S."/>
            <person name="Davenport K."/>
            <person name="Detter J.C."/>
            <person name="Han C."/>
            <person name="Tapia R."/>
            <person name="Land M."/>
            <person name="Hauser L."/>
            <person name="Kyrpides N."/>
            <person name="Ivanova N."/>
            <person name="Ovchinnikova G."/>
            <person name="Pagani I."/>
            <person name="Siebers A.K."/>
            <person name="Allgaier M."/>
            <person name="Thelen M.P."/>
            <person name="Hugenholtz P."/>
            <person name="Woyke T."/>
        </authorList>
    </citation>
    <scope>NUCLEOTIDE SEQUENCE</scope>
    <source>
        <strain evidence="1">21</strain>
    </source>
</reference>
<evidence type="ECO:0000313" key="1">
    <source>
        <dbReference type="EMBL" id="ADZ80023.1"/>
    </source>
</evidence>
<dbReference type="HOGENOM" id="CLU_2425411_0_0_10"/>
<dbReference type="AlphaFoldDB" id="F4C2E5"/>
<dbReference type="EMBL" id="CP002584">
    <property type="protein sequence ID" value="ADZ80023.1"/>
    <property type="molecule type" value="Genomic_DNA"/>
</dbReference>
<accession>F4C2E5</accession>
<name>F4C2E5_SPHS2</name>
<gene>
    <name evidence="1" type="ordered locus">Sph21_3485</name>
</gene>